<organism evidence="1 2">
    <name type="scientific">Actinoplanes utahensis</name>
    <dbReference type="NCBI Taxonomy" id="1869"/>
    <lineage>
        <taxon>Bacteria</taxon>
        <taxon>Bacillati</taxon>
        <taxon>Actinomycetota</taxon>
        <taxon>Actinomycetes</taxon>
        <taxon>Micromonosporales</taxon>
        <taxon>Micromonosporaceae</taxon>
        <taxon>Actinoplanes</taxon>
    </lineage>
</organism>
<dbReference type="Proteomes" id="UP000054537">
    <property type="component" value="Unassembled WGS sequence"/>
</dbReference>
<sequence length="151" mass="16925">MAALVEVVSVVDAEPARVFDLKLDVGVHTDAMRDSGETATTSSGRDRLTLGDEVTFHGRHFGVRWRMTSRISACQRPRHFVDEQTRGPFRAMRHEHYFEDLGGGRTRMIDRMTVSAPFGPVGAVVTRVVLVPYLRRLLTRRAAHIRQVAAA</sequence>
<proteinExistence type="predicted"/>
<name>A0A0A6UQV3_ACTUT</name>
<dbReference type="STRING" id="1869.MB27_11860"/>
<dbReference type="AlphaFoldDB" id="A0A0A6UQV3"/>
<evidence type="ECO:0000313" key="1">
    <source>
        <dbReference type="EMBL" id="KHD77418.1"/>
    </source>
</evidence>
<dbReference type="OrthoDB" id="9801773at2"/>
<accession>A0A0A6UQV3</accession>
<dbReference type="RefSeq" id="WP_043524331.1">
    <property type="nucleotide sequence ID" value="NZ_BAABKU010000054.1"/>
</dbReference>
<evidence type="ECO:0000313" key="2">
    <source>
        <dbReference type="Proteomes" id="UP000054537"/>
    </source>
</evidence>
<dbReference type="SUPFAM" id="SSF55961">
    <property type="entry name" value="Bet v1-like"/>
    <property type="match status" value="1"/>
</dbReference>
<keyword evidence="2" id="KW-1185">Reference proteome</keyword>
<dbReference type="eggNOG" id="COG4276">
    <property type="taxonomic scope" value="Bacteria"/>
</dbReference>
<dbReference type="EMBL" id="JRTT01000011">
    <property type="protein sequence ID" value="KHD77418.1"/>
    <property type="molecule type" value="Genomic_DNA"/>
</dbReference>
<dbReference type="InterPro" id="IPR019587">
    <property type="entry name" value="Polyketide_cyclase/dehydratase"/>
</dbReference>
<dbReference type="Gene3D" id="3.30.530.20">
    <property type="match status" value="1"/>
</dbReference>
<dbReference type="Pfam" id="PF10604">
    <property type="entry name" value="Polyketide_cyc2"/>
    <property type="match status" value="1"/>
</dbReference>
<dbReference type="CDD" id="cd07820">
    <property type="entry name" value="SRPBCC_3"/>
    <property type="match status" value="1"/>
</dbReference>
<gene>
    <name evidence="1" type="ORF">MB27_11860</name>
</gene>
<reference evidence="1 2" key="1">
    <citation type="submission" date="2014-10" db="EMBL/GenBank/DDBJ databases">
        <title>Draft genome sequence of Actinoplanes utahensis NRRL 12052.</title>
        <authorList>
            <person name="Velasco-Bucheli B."/>
            <person name="del Cerro C."/>
            <person name="Hormigo D."/>
            <person name="Garcia J.L."/>
            <person name="Acebal C."/>
            <person name="Arroyo M."/>
            <person name="de la Mata I."/>
        </authorList>
    </citation>
    <scope>NUCLEOTIDE SEQUENCE [LARGE SCALE GENOMIC DNA]</scope>
    <source>
        <strain evidence="1 2">NRRL 12052</strain>
    </source>
</reference>
<dbReference type="InterPro" id="IPR023393">
    <property type="entry name" value="START-like_dom_sf"/>
</dbReference>
<comment type="caution">
    <text evidence="1">The sequence shown here is derived from an EMBL/GenBank/DDBJ whole genome shotgun (WGS) entry which is preliminary data.</text>
</comment>
<protein>
    <submittedName>
        <fullName evidence="1">Cyclase/dehydrase</fullName>
    </submittedName>
</protein>